<dbReference type="FunFam" id="3.40.50.980:FF:000001">
    <property type="entry name" value="Non-ribosomal peptide synthetase"/>
    <property type="match status" value="1"/>
</dbReference>
<keyword evidence="3" id="KW-0596">Phosphopantetheine</keyword>
<evidence type="ECO:0000256" key="2">
    <source>
        <dbReference type="ARBA" id="ARBA00006432"/>
    </source>
</evidence>
<dbReference type="FunFam" id="3.40.50.12780:FF:000012">
    <property type="entry name" value="Non-ribosomal peptide synthetase"/>
    <property type="match status" value="1"/>
</dbReference>
<dbReference type="InterPro" id="IPR020845">
    <property type="entry name" value="AMP-binding_CS"/>
</dbReference>
<dbReference type="SUPFAM" id="SSF47336">
    <property type="entry name" value="ACP-like"/>
    <property type="match status" value="1"/>
</dbReference>
<dbReference type="Proteomes" id="UP000587880">
    <property type="component" value="Unassembled WGS sequence"/>
</dbReference>
<evidence type="ECO:0000313" key="7">
    <source>
        <dbReference type="Proteomes" id="UP000587880"/>
    </source>
</evidence>
<feature type="domain" description="Carrier" evidence="5">
    <location>
        <begin position="979"/>
        <end position="1049"/>
    </location>
</feature>
<dbReference type="FunFam" id="2.30.38.10:FF:000001">
    <property type="entry name" value="Non-ribosomal peptide synthetase PvdI"/>
    <property type="match status" value="1"/>
</dbReference>
<dbReference type="PROSITE" id="PS50075">
    <property type="entry name" value="CARRIER"/>
    <property type="match status" value="1"/>
</dbReference>
<dbReference type="Gene3D" id="3.40.50.980">
    <property type="match status" value="2"/>
</dbReference>
<name>A0A7X9XPC3_CLOBE</name>
<dbReference type="InterPro" id="IPR025110">
    <property type="entry name" value="AMP-bd_C"/>
</dbReference>
<keyword evidence="4" id="KW-0597">Phosphoprotein</keyword>
<dbReference type="GO" id="GO:0003824">
    <property type="term" value="F:catalytic activity"/>
    <property type="evidence" value="ECO:0007669"/>
    <property type="project" value="InterPro"/>
</dbReference>
<dbReference type="Gene3D" id="1.10.1200.10">
    <property type="entry name" value="ACP-like"/>
    <property type="match status" value="1"/>
</dbReference>
<organism evidence="6 7">
    <name type="scientific">Clostridium beijerinckii</name>
    <name type="common">Clostridium MP</name>
    <dbReference type="NCBI Taxonomy" id="1520"/>
    <lineage>
        <taxon>Bacteria</taxon>
        <taxon>Bacillati</taxon>
        <taxon>Bacillota</taxon>
        <taxon>Clostridia</taxon>
        <taxon>Eubacteriales</taxon>
        <taxon>Clostridiaceae</taxon>
        <taxon>Clostridium</taxon>
    </lineage>
</organism>
<dbReference type="InterPro" id="IPR045851">
    <property type="entry name" value="AMP-bd_C_sf"/>
</dbReference>
<evidence type="ECO:0000259" key="5">
    <source>
        <dbReference type="PROSITE" id="PS50075"/>
    </source>
</evidence>
<dbReference type="Pfam" id="PF00975">
    <property type="entry name" value="Thioesterase"/>
    <property type="match status" value="1"/>
</dbReference>
<comment type="cofactor">
    <cofactor evidence="1">
        <name>pantetheine 4'-phosphate</name>
        <dbReference type="ChEBI" id="CHEBI:47942"/>
    </cofactor>
</comment>
<dbReference type="Pfam" id="PF00501">
    <property type="entry name" value="AMP-binding"/>
    <property type="match status" value="1"/>
</dbReference>
<dbReference type="SUPFAM" id="SSF53474">
    <property type="entry name" value="alpha/beta-Hydrolases"/>
    <property type="match status" value="1"/>
</dbReference>
<dbReference type="GO" id="GO:0031177">
    <property type="term" value="F:phosphopantetheine binding"/>
    <property type="evidence" value="ECO:0007669"/>
    <property type="project" value="TreeGrafter"/>
</dbReference>
<dbReference type="Gene3D" id="3.30.559.30">
    <property type="entry name" value="Nonribosomal peptide synthetase, condensation domain"/>
    <property type="match status" value="1"/>
</dbReference>
<dbReference type="RefSeq" id="WP_168981929.1">
    <property type="nucleotide sequence ID" value="NZ_JABAGD010000017.1"/>
</dbReference>
<dbReference type="SUPFAM" id="SSF56801">
    <property type="entry name" value="Acetyl-CoA synthetase-like"/>
    <property type="match status" value="1"/>
</dbReference>
<comment type="similarity">
    <text evidence="2">Belongs to the ATP-dependent AMP-binding enzyme family.</text>
</comment>
<dbReference type="Gene3D" id="2.30.38.10">
    <property type="entry name" value="Luciferase, Domain 3"/>
    <property type="match status" value="1"/>
</dbReference>
<dbReference type="InterPro" id="IPR029058">
    <property type="entry name" value="AB_hydrolase_fold"/>
</dbReference>
<gene>
    <name evidence="6" type="ORF">HF849_10740</name>
</gene>
<protein>
    <submittedName>
        <fullName evidence="6">Amino acid adenylation domain-containing protein</fullName>
    </submittedName>
</protein>
<accession>A0A7X9XPC3</accession>
<dbReference type="InterPro" id="IPR010071">
    <property type="entry name" value="AA_adenyl_dom"/>
</dbReference>
<dbReference type="Pfam" id="PF00550">
    <property type="entry name" value="PP-binding"/>
    <property type="match status" value="1"/>
</dbReference>
<dbReference type="InterPro" id="IPR001242">
    <property type="entry name" value="Condensation_dom"/>
</dbReference>
<dbReference type="SUPFAM" id="SSF52777">
    <property type="entry name" value="CoA-dependent acyltransferases"/>
    <property type="match status" value="2"/>
</dbReference>
<dbReference type="InterPro" id="IPR000873">
    <property type="entry name" value="AMP-dep_synth/lig_dom"/>
</dbReference>
<dbReference type="InterPro" id="IPR001031">
    <property type="entry name" value="Thioesterase"/>
</dbReference>
<dbReference type="GO" id="GO:0008610">
    <property type="term" value="P:lipid biosynthetic process"/>
    <property type="evidence" value="ECO:0007669"/>
    <property type="project" value="UniProtKB-ARBA"/>
</dbReference>
<dbReference type="CDD" id="cd05930">
    <property type="entry name" value="A_NRPS"/>
    <property type="match status" value="1"/>
</dbReference>
<proteinExistence type="inferred from homology"/>
<comment type="caution">
    <text evidence="6">The sequence shown here is derived from an EMBL/GenBank/DDBJ whole genome shotgun (WGS) entry which is preliminary data.</text>
</comment>
<sequence>MYDEIQMRELLIKRQKENNSKEKSVLYSTQKSIWVTQKLNPKSSLFNVGGYNTYYGRIDIGIFTKAFEKIINEQDIFCLKFFEENGEVYQKVSEIKEYKIFYCEQLNSDEEVMEYISRDMKESISLDEQLFKTIIFKVSDNKYYAFFKVHHIISDGYSISILVNRLIDLYVALQNKSESEFKLEHSYFDLIKDEMEYKLSERCKKDEKFWVEKLNVERHLAFESCRNNGNNQNEGINRLSVKLNKEIFEEIVQFNKKNNTSVFDYLIAAIYITNRMYNNDSFILGLPVLGRNVSESKKIMGAYITMMPFFINDREYKNIIDLIKAVKKNLVNCYRRMKYSMFDLSEKIEQNGLLYNISFSYQRTKYPDKMGDIKTTTTYINQGDQQEDLVIHLVENLDKPDDDVIIYFDYKRNLFREYIISEILNRFANLLKELYKCPDKLLSDYMTVTEDEQNKILDIFNNTKVEFPNEKCIHNFFEEKAKEMPDNVAVKFKDKSITYKELDCIADKLAVYLQKNGIGTNNLVGICMERSIEMVIAILGIYKAGGAYVPIDPEYPEERLKYMIADSKISIILTQNKFINILDYKDIEIIELDNKLKIIEQEKREELIRKVKSDNWAYMIYTSGSTGRPKGAINIHKALVNRIVWMQNNLQIGEHDVILQKTPFSFDVSVWEFVWPLMMGATIVMAEPGGHRNPEYLAEVIKKEEVTTIHFVPSMLRIFVDEPKSKECTSLKRIICSGEELKVDLKDKCLKNFDASIYNLYGPTEAAIDVSYWKCDEDSDLKIVPIGRPIDNIELYILNKDLKMLPVGVAGELYISGVGLSVGYYNKEELTKERFINNPYSKQGYKRMYKTGDLARWLPDGNIEYLGRVDFQVKINGLRIELGEIEYQLSILPEIKEAKVIDCIDKRGNKCLIAYCTKESEFIYETKQLKTLLKEKMPAYMVPSAFIYMEQLPLTPNGKLDRKALPEISDVLEEREYVEAITEEEKLLVELFKEILGIKQIGTKDDFFELGGTSLKGIQLVSKYKAITIQDLYNYPTIEEIVNYVHTRKQVNSGCIVPLKENKNSSRSIVCIPYGGGVPIIYKDLADKMPDDFSVYSISLSGHDYTASKDDLKSVEEMAKIITEDIIKYVQGRIILYGHCVGCALTYEVARQLNKREKNIERVFMAASFPFFSKNIRGKLSRKLIKYYYLNDDRTLKFIKKIGGLEEDINPETVSKVLTWFRHDGNEAMRYFEEIQNRNIDYKIKNMSVITGTNDPITKYFTNEVWRWSEFAENTRYLIMKGATHYFVKNRVYELSNILISEIN</sequence>
<evidence type="ECO:0000256" key="4">
    <source>
        <dbReference type="ARBA" id="ARBA00022553"/>
    </source>
</evidence>
<dbReference type="Pfam" id="PF00668">
    <property type="entry name" value="Condensation"/>
    <property type="match status" value="1"/>
</dbReference>
<dbReference type="Pfam" id="PF13193">
    <property type="entry name" value="AMP-binding_C"/>
    <property type="match status" value="1"/>
</dbReference>
<evidence type="ECO:0000256" key="1">
    <source>
        <dbReference type="ARBA" id="ARBA00001957"/>
    </source>
</evidence>
<dbReference type="GO" id="GO:0044550">
    <property type="term" value="P:secondary metabolite biosynthetic process"/>
    <property type="evidence" value="ECO:0007669"/>
    <property type="project" value="TreeGrafter"/>
</dbReference>
<dbReference type="Gene3D" id="3.30.300.30">
    <property type="match status" value="1"/>
</dbReference>
<dbReference type="InterPro" id="IPR036736">
    <property type="entry name" value="ACP-like_sf"/>
</dbReference>
<evidence type="ECO:0000256" key="3">
    <source>
        <dbReference type="ARBA" id="ARBA00022450"/>
    </source>
</evidence>
<dbReference type="PANTHER" id="PTHR45527">
    <property type="entry name" value="NONRIBOSOMAL PEPTIDE SYNTHETASE"/>
    <property type="match status" value="1"/>
</dbReference>
<dbReference type="GO" id="GO:0043041">
    <property type="term" value="P:amino acid activation for nonribosomal peptide biosynthetic process"/>
    <property type="evidence" value="ECO:0007669"/>
    <property type="project" value="TreeGrafter"/>
</dbReference>
<evidence type="ECO:0000313" key="6">
    <source>
        <dbReference type="EMBL" id="NMF05224.1"/>
    </source>
</evidence>
<dbReference type="PROSITE" id="PS00455">
    <property type="entry name" value="AMP_BINDING"/>
    <property type="match status" value="1"/>
</dbReference>
<dbReference type="NCBIfam" id="TIGR01733">
    <property type="entry name" value="AA-adenyl-dom"/>
    <property type="match status" value="1"/>
</dbReference>
<dbReference type="InterPro" id="IPR023213">
    <property type="entry name" value="CAT-like_dom_sf"/>
</dbReference>
<dbReference type="GO" id="GO:0005737">
    <property type="term" value="C:cytoplasm"/>
    <property type="evidence" value="ECO:0007669"/>
    <property type="project" value="TreeGrafter"/>
</dbReference>
<dbReference type="Gene3D" id="3.40.50.1820">
    <property type="entry name" value="alpha/beta hydrolase"/>
    <property type="match status" value="1"/>
</dbReference>
<dbReference type="InterPro" id="IPR009081">
    <property type="entry name" value="PP-bd_ACP"/>
</dbReference>
<dbReference type="PANTHER" id="PTHR45527:SF1">
    <property type="entry name" value="FATTY ACID SYNTHASE"/>
    <property type="match status" value="1"/>
</dbReference>
<dbReference type="FunFam" id="3.40.50.980:FF:000002">
    <property type="entry name" value="Enterobactin synthetase component F"/>
    <property type="match status" value="1"/>
</dbReference>
<reference evidence="6 7" key="1">
    <citation type="submission" date="2020-04" db="EMBL/GenBank/DDBJ databases">
        <authorList>
            <person name="Hitch T.C.A."/>
            <person name="Wylensek D."/>
            <person name="Clavel T."/>
        </authorList>
    </citation>
    <scope>NUCLEOTIDE SEQUENCE [LARGE SCALE GENOMIC DNA]</scope>
    <source>
        <strain evidence="6 7">WB01_NA02</strain>
    </source>
</reference>
<dbReference type="EMBL" id="JABAGD010000017">
    <property type="protein sequence ID" value="NMF05224.1"/>
    <property type="molecule type" value="Genomic_DNA"/>
</dbReference>
<dbReference type="Gene3D" id="3.30.559.10">
    <property type="entry name" value="Chloramphenicol acetyltransferase-like domain"/>
    <property type="match status" value="1"/>
</dbReference>